<evidence type="ECO:0000259" key="1">
    <source>
        <dbReference type="Pfam" id="PF12937"/>
    </source>
</evidence>
<dbReference type="Pfam" id="PF12937">
    <property type="entry name" value="F-box-like"/>
    <property type="match status" value="1"/>
</dbReference>
<dbReference type="Proteomes" id="UP001437256">
    <property type="component" value="Unassembled WGS sequence"/>
</dbReference>
<dbReference type="InterPro" id="IPR032675">
    <property type="entry name" value="LRR_dom_sf"/>
</dbReference>
<comment type="caution">
    <text evidence="2">The sequence shown here is derived from an EMBL/GenBank/DDBJ whole genome shotgun (WGS) entry which is preliminary data.</text>
</comment>
<dbReference type="Gene3D" id="3.80.10.10">
    <property type="entry name" value="Ribonuclease Inhibitor"/>
    <property type="match status" value="1"/>
</dbReference>
<gene>
    <name evidence="2" type="ORF">AAF712_000053</name>
</gene>
<feature type="domain" description="F-box" evidence="1">
    <location>
        <begin position="102"/>
        <end position="162"/>
    </location>
</feature>
<dbReference type="InterPro" id="IPR001810">
    <property type="entry name" value="F-box_dom"/>
</dbReference>
<name>A0ABR3AED7_9AGAR</name>
<sequence>METITSDAPLQSVVTCDHCKHRFVVPNLNQIVPLPTNAVRSDYVPQDEQALQAMEQLETDEKTIRLYNAEITRLQTALGKLVEGKNKVERRMKERRAMVSAIRRLPGEILSEIFLRCISPGEYSFSADHTGVRARTLNISQVCSRWRTIINAIPKLWSSLHIDLYEIKHNISSIIDLYINRSREHPLHVYLADELDKSEGILSFDRYFLEIRFGKRGLEAVDCLLGAIERFEELEINMSGELIDSIIGLETPGLSDVGVDFCRLKVFGTARSLFGLGGDNFFWKSICEAQKLTHLVVRGRLNRELLQSLPHITSVDLRGVPFLDIVLNVLQYTPSLERLSAISVAHHLLPQELPPTIIAKSLRHLSLDGPIVEEMAKLFSVLVLPSMTSLEIVSHSRPDTPHSTQPILDVLQRSSCSLQELVLRLPLHLPDLLRVIRSCPSLTYLEILLPAMPEAQEEITEFLSQLGVHESMAVLAPALSRLHIYTSDALSWDVGVAGRLVETLDSRARYSGLKTVQLSFHHTDSPQNPHRCNPACRLYVNPVFKESIRGLRVKGMDCVVQHQSHFFPEHPPDEYQRLRLIP</sequence>
<dbReference type="Gene3D" id="1.20.1280.50">
    <property type="match status" value="1"/>
</dbReference>
<proteinExistence type="predicted"/>
<reference evidence="2 3" key="1">
    <citation type="submission" date="2024-05" db="EMBL/GenBank/DDBJ databases">
        <title>A draft genome resource for the thread blight pathogen Marasmius tenuissimus strain MS-2.</title>
        <authorList>
            <person name="Yulfo-Soto G.E."/>
            <person name="Baruah I.K."/>
            <person name="Amoako-Attah I."/>
            <person name="Bukari Y."/>
            <person name="Meinhardt L.W."/>
            <person name="Bailey B.A."/>
            <person name="Cohen S.P."/>
        </authorList>
    </citation>
    <scope>NUCLEOTIDE SEQUENCE [LARGE SCALE GENOMIC DNA]</scope>
    <source>
        <strain evidence="2 3">MS-2</strain>
    </source>
</reference>
<protein>
    <recommendedName>
        <fullName evidence="1">F-box domain-containing protein</fullName>
    </recommendedName>
</protein>
<evidence type="ECO:0000313" key="2">
    <source>
        <dbReference type="EMBL" id="KAL0072291.1"/>
    </source>
</evidence>
<accession>A0ABR3AED7</accession>
<evidence type="ECO:0000313" key="3">
    <source>
        <dbReference type="Proteomes" id="UP001437256"/>
    </source>
</evidence>
<dbReference type="SUPFAM" id="SSF52047">
    <property type="entry name" value="RNI-like"/>
    <property type="match status" value="1"/>
</dbReference>
<organism evidence="2 3">
    <name type="scientific">Marasmius tenuissimus</name>
    <dbReference type="NCBI Taxonomy" id="585030"/>
    <lineage>
        <taxon>Eukaryota</taxon>
        <taxon>Fungi</taxon>
        <taxon>Dikarya</taxon>
        <taxon>Basidiomycota</taxon>
        <taxon>Agaricomycotina</taxon>
        <taxon>Agaricomycetes</taxon>
        <taxon>Agaricomycetidae</taxon>
        <taxon>Agaricales</taxon>
        <taxon>Marasmiineae</taxon>
        <taxon>Marasmiaceae</taxon>
        <taxon>Marasmius</taxon>
    </lineage>
</organism>
<keyword evidence="3" id="KW-1185">Reference proteome</keyword>
<dbReference type="EMBL" id="JBBXMP010000001">
    <property type="protein sequence ID" value="KAL0072291.1"/>
    <property type="molecule type" value="Genomic_DNA"/>
</dbReference>